<proteinExistence type="inferred from homology"/>
<feature type="region of interest" description="Disordered" evidence="14">
    <location>
        <begin position="292"/>
        <end position="371"/>
    </location>
</feature>
<keyword evidence="13" id="KW-0175">Coiled coil</keyword>
<sequence>MMDGSNGGSNAPAPFLTKTYEMVDDPMTIPVVSWSHSGHSFIVWNPPEFARDLLPKYFKHNNFSSFIRQLNTYGFRKIDPDKWEFANEEFIRGQKHLLRNIYRRKPIHSHSAQGNSVVPLSDPERQAFQEEIERLKGENNLLQSELERHKQENKEYEIEVSSLGQRFKNIDNRQRQLMAFLAQLLQKPEFVSGVMQQSESHNKRRRMLISNYLYDEAHIGESPVVTFQPENPNPCLPVLSTELIDKLDSSVNFWETFLYGICNCSAEEMYDFGVLPLPPPLTITALRASSGDSDVNVQPCSSNRSSPSREFHSSPELVGSSNHVDSPASSSPCLNLDSGPKLSGIDVNTSPANVMETETPTNQVGSTSASAPTGANDVFWQQFLTETPGSSETLEVQSDKRDVAATKSVSRLPDHHKTWWNKNNVENLTEQMGHLTPAEKT</sequence>
<evidence type="ECO:0000256" key="12">
    <source>
        <dbReference type="RuleBase" id="RU004020"/>
    </source>
</evidence>
<dbReference type="InterPro" id="IPR036390">
    <property type="entry name" value="WH_DNA-bd_sf"/>
</dbReference>
<dbReference type="SMART" id="SM00415">
    <property type="entry name" value="HSF"/>
    <property type="match status" value="1"/>
</dbReference>
<dbReference type="PRINTS" id="PR00056">
    <property type="entry name" value="HSFDOMAIN"/>
</dbReference>
<dbReference type="InterPro" id="IPR000232">
    <property type="entry name" value="HSF_DNA-bd"/>
</dbReference>
<evidence type="ECO:0000256" key="8">
    <source>
        <dbReference type="ARBA" id="ARBA00023163"/>
    </source>
</evidence>
<comment type="caution">
    <text evidence="16">The sequence shown here is derived from an EMBL/GenBank/DDBJ whole genome shotgun (WGS) entry which is preliminary data.</text>
</comment>
<dbReference type="AlphaFoldDB" id="A0ABD2Y9F6"/>
<evidence type="ECO:0000256" key="4">
    <source>
        <dbReference type="ARBA" id="ARBA00023015"/>
    </source>
</evidence>
<evidence type="ECO:0000256" key="3">
    <source>
        <dbReference type="ARBA" id="ARBA00022553"/>
    </source>
</evidence>
<evidence type="ECO:0000313" key="17">
    <source>
        <dbReference type="Proteomes" id="UP001630127"/>
    </source>
</evidence>
<evidence type="ECO:0000256" key="14">
    <source>
        <dbReference type="SAM" id="MobiDB-lite"/>
    </source>
</evidence>
<feature type="compositionally biased region" description="Polar residues" evidence="14">
    <location>
        <begin position="319"/>
        <end position="333"/>
    </location>
</feature>
<evidence type="ECO:0000256" key="11">
    <source>
        <dbReference type="ARBA" id="ARBA00081483"/>
    </source>
</evidence>
<keyword evidence="9" id="KW-0539">Nucleus</keyword>
<evidence type="ECO:0000259" key="15">
    <source>
        <dbReference type="PROSITE" id="PS00434"/>
    </source>
</evidence>
<dbReference type="PROSITE" id="PS00434">
    <property type="entry name" value="HSF_DOMAIN"/>
    <property type="match status" value="1"/>
</dbReference>
<dbReference type="GO" id="GO:0003677">
    <property type="term" value="F:DNA binding"/>
    <property type="evidence" value="ECO:0007669"/>
    <property type="project" value="UniProtKB-KW"/>
</dbReference>
<keyword evidence="8" id="KW-0804">Transcription</keyword>
<feature type="coiled-coil region" evidence="13">
    <location>
        <begin position="125"/>
        <end position="166"/>
    </location>
</feature>
<feature type="domain" description="HSF-type DNA-binding" evidence="15">
    <location>
        <begin position="54"/>
        <end position="78"/>
    </location>
</feature>
<dbReference type="PANTHER" id="PTHR10015">
    <property type="entry name" value="HEAT SHOCK TRANSCRIPTION FACTOR"/>
    <property type="match status" value="1"/>
</dbReference>
<dbReference type="EMBL" id="JBJUIK010000015">
    <property type="protein sequence ID" value="KAL3502830.1"/>
    <property type="molecule type" value="Genomic_DNA"/>
</dbReference>
<dbReference type="Proteomes" id="UP001630127">
    <property type="component" value="Unassembled WGS sequence"/>
</dbReference>
<gene>
    <name evidence="16" type="ORF">ACH5RR_037279</name>
</gene>
<evidence type="ECO:0000256" key="1">
    <source>
        <dbReference type="ARBA" id="ARBA00004123"/>
    </source>
</evidence>
<reference evidence="16 17" key="1">
    <citation type="submission" date="2024-11" db="EMBL/GenBank/DDBJ databases">
        <title>A near-complete genome assembly of Cinchona calisaya.</title>
        <authorList>
            <person name="Lian D.C."/>
            <person name="Zhao X.W."/>
            <person name="Wei L."/>
        </authorList>
    </citation>
    <scope>NUCLEOTIDE SEQUENCE [LARGE SCALE GENOMIC DNA]</scope>
    <source>
        <tissue evidence="16">Nenye</tissue>
    </source>
</reference>
<evidence type="ECO:0000256" key="13">
    <source>
        <dbReference type="SAM" id="Coils"/>
    </source>
</evidence>
<dbReference type="Gene3D" id="1.10.10.10">
    <property type="entry name" value="Winged helix-like DNA-binding domain superfamily/Winged helix DNA-binding domain"/>
    <property type="match status" value="1"/>
</dbReference>
<evidence type="ECO:0000256" key="9">
    <source>
        <dbReference type="ARBA" id="ARBA00023242"/>
    </source>
</evidence>
<keyword evidence="6" id="KW-0238">DNA-binding</keyword>
<evidence type="ECO:0000256" key="7">
    <source>
        <dbReference type="ARBA" id="ARBA00023159"/>
    </source>
</evidence>
<name>A0ABD2Y9F6_9GENT</name>
<evidence type="ECO:0000256" key="10">
    <source>
        <dbReference type="ARBA" id="ARBA00055747"/>
    </source>
</evidence>
<feature type="compositionally biased region" description="Polar residues" evidence="14">
    <location>
        <begin position="292"/>
        <end position="306"/>
    </location>
</feature>
<dbReference type="SUPFAM" id="SSF46785">
    <property type="entry name" value="Winged helix' DNA-binding domain"/>
    <property type="match status" value="1"/>
</dbReference>
<comment type="subcellular location">
    <subcellularLocation>
        <location evidence="1">Nucleus</location>
    </subcellularLocation>
</comment>
<protein>
    <recommendedName>
        <fullName evidence="11">Heat stress transcription factor</fullName>
    </recommendedName>
</protein>
<keyword evidence="4" id="KW-0805">Transcription regulation</keyword>
<organism evidence="16 17">
    <name type="scientific">Cinchona calisaya</name>
    <dbReference type="NCBI Taxonomy" id="153742"/>
    <lineage>
        <taxon>Eukaryota</taxon>
        <taxon>Viridiplantae</taxon>
        <taxon>Streptophyta</taxon>
        <taxon>Embryophyta</taxon>
        <taxon>Tracheophyta</taxon>
        <taxon>Spermatophyta</taxon>
        <taxon>Magnoliopsida</taxon>
        <taxon>eudicotyledons</taxon>
        <taxon>Gunneridae</taxon>
        <taxon>Pentapetalae</taxon>
        <taxon>asterids</taxon>
        <taxon>lamiids</taxon>
        <taxon>Gentianales</taxon>
        <taxon>Rubiaceae</taxon>
        <taxon>Cinchonoideae</taxon>
        <taxon>Cinchoneae</taxon>
        <taxon>Cinchona</taxon>
    </lineage>
</organism>
<evidence type="ECO:0000256" key="2">
    <source>
        <dbReference type="ARBA" id="ARBA00006403"/>
    </source>
</evidence>
<dbReference type="FunFam" id="1.10.10.10:FF:000057">
    <property type="entry name" value="Heat shock transcription factor 1"/>
    <property type="match status" value="1"/>
</dbReference>
<dbReference type="PANTHER" id="PTHR10015:SF445">
    <property type="entry name" value="HEAT STRESS TRANSCRIPTION FACTOR A-4B-LIKE"/>
    <property type="match status" value="1"/>
</dbReference>
<dbReference type="InterPro" id="IPR036388">
    <property type="entry name" value="WH-like_DNA-bd_sf"/>
</dbReference>
<keyword evidence="17" id="KW-1185">Reference proteome</keyword>
<evidence type="ECO:0000313" key="16">
    <source>
        <dbReference type="EMBL" id="KAL3502830.1"/>
    </source>
</evidence>
<evidence type="ECO:0000256" key="6">
    <source>
        <dbReference type="ARBA" id="ARBA00023125"/>
    </source>
</evidence>
<comment type="function">
    <text evidence="10">DNA-binding protein that specifically binds heat shock promoter elements (HSE) and activates transcription.</text>
</comment>
<feature type="compositionally biased region" description="Polar residues" evidence="14">
    <location>
        <begin position="346"/>
        <end position="371"/>
    </location>
</feature>
<dbReference type="GO" id="GO:0005634">
    <property type="term" value="C:nucleus"/>
    <property type="evidence" value="ECO:0007669"/>
    <property type="project" value="UniProtKB-SubCell"/>
</dbReference>
<keyword evidence="3" id="KW-0597">Phosphoprotein</keyword>
<evidence type="ECO:0000256" key="5">
    <source>
        <dbReference type="ARBA" id="ARBA00023016"/>
    </source>
</evidence>
<accession>A0ABD2Y9F6</accession>
<keyword evidence="5" id="KW-0346">Stress response</keyword>
<dbReference type="Pfam" id="PF00447">
    <property type="entry name" value="HSF_DNA-bind"/>
    <property type="match status" value="1"/>
</dbReference>
<keyword evidence="7" id="KW-0010">Activator</keyword>
<comment type="similarity">
    <text evidence="2 12">Belongs to the HSF family.</text>
</comment>